<dbReference type="CDD" id="cd10918">
    <property type="entry name" value="CE4_NodB_like_5s_6s"/>
    <property type="match status" value="1"/>
</dbReference>
<evidence type="ECO:0000256" key="2">
    <source>
        <dbReference type="ARBA" id="ARBA00004613"/>
    </source>
</evidence>
<evidence type="ECO:0000256" key="6">
    <source>
        <dbReference type="ARBA" id="ARBA00032976"/>
    </source>
</evidence>
<dbReference type="EMBL" id="CP013110">
    <property type="protein sequence ID" value="APG95390.1"/>
    <property type="molecule type" value="Genomic_DNA"/>
</dbReference>
<dbReference type="PROSITE" id="PS51677">
    <property type="entry name" value="NODB"/>
    <property type="match status" value="1"/>
</dbReference>
<comment type="function">
    <text evidence="1">Is involved in generating a small heat-stable compound (Nod), an acylated oligomer of N-acetylglucosamine, that stimulates mitosis in various plant protoplasts.</text>
</comment>
<evidence type="ECO:0000256" key="4">
    <source>
        <dbReference type="ARBA" id="ARBA00020071"/>
    </source>
</evidence>
<name>A0A1L3LZ71_9HYPH</name>
<sequence length="230" mass="27166">MLDELGIKAFWFIYTSVFEGTVEKLELFRYFRSTAFGDVDDFYHAFFRMVEERLGTLYVKLREEFDPATYLPNSPFYTWSDRWFRFLRDHVLGQEYFPIIEDMIDASKFDREKAAQILWLRGEQVRDLADQGHVIGLHSHTHPTTMGKLPYDEQLKEYRSNADYIFRLTGKTARVVSHPCNSYNADTLELLARLGIELGFRADVGQVRTRGPLEYRREDHANLLRLIQEC</sequence>
<organism evidence="8 9">
    <name type="scientific">Sinorhizobium americanum</name>
    <dbReference type="NCBI Taxonomy" id="194963"/>
    <lineage>
        <taxon>Bacteria</taxon>
        <taxon>Pseudomonadati</taxon>
        <taxon>Pseudomonadota</taxon>
        <taxon>Alphaproteobacteria</taxon>
        <taxon>Hyphomicrobiales</taxon>
        <taxon>Rhizobiaceae</taxon>
        <taxon>Sinorhizobium/Ensifer group</taxon>
        <taxon>Sinorhizobium</taxon>
    </lineage>
</organism>
<gene>
    <name evidence="8" type="ORF">SAMCFNEI73_pC1686</name>
</gene>
<keyword evidence="9" id="KW-1185">Reference proteome</keyword>
<dbReference type="InterPro" id="IPR011330">
    <property type="entry name" value="Glyco_hydro/deAcase_b/a-brl"/>
</dbReference>
<dbReference type="Pfam" id="PF01522">
    <property type="entry name" value="Polysacc_deac_1"/>
    <property type="match status" value="1"/>
</dbReference>
<dbReference type="GO" id="GO:0005975">
    <property type="term" value="P:carbohydrate metabolic process"/>
    <property type="evidence" value="ECO:0007669"/>
    <property type="project" value="InterPro"/>
</dbReference>
<evidence type="ECO:0000259" key="7">
    <source>
        <dbReference type="PROSITE" id="PS51677"/>
    </source>
</evidence>
<geneLocation type="plasmid" evidence="8 9">
    <name>C</name>
</geneLocation>
<dbReference type="GO" id="GO:0016810">
    <property type="term" value="F:hydrolase activity, acting on carbon-nitrogen (but not peptide) bonds"/>
    <property type="evidence" value="ECO:0007669"/>
    <property type="project" value="InterPro"/>
</dbReference>
<comment type="similarity">
    <text evidence="3">Belongs to the polysaccharide deacetylase family.</text>
</comment>
<evidence type="ECO:0000313" key="8">
    <source>
        <dbReference type="EMBL" id="APG95390.1"/>
    </source>
</evidence>
<evidence type="ECO:0000256" key="5">
    <source>
        <dbReference type="ARBA" id="ARBA00022729"/>
    </source>
</evidence>
<dbReference type="Proteomes" id="UP000182306">
    <property type="component" value="Plasmid C"/>
</dbReference>
<proteinExistence type="inferred from homology"/>
<dbReference type="SUPFAM" id="SSF88713">
    <property type="entry name" value="Glycoside hydrolase/deacetylase"/>
    <property type="match status" value="1"/>
</dbReference>
<dbReference type="PANTHER" id="PTHR34216:SF3">
    <property type="entry name" value="POLY-BETA-1,6-N-ACETYL-D-GLUCOSAMINE N-DEACETYLASE"/>
    <property type="match status" value="1"/>
</dbReference>
<dbReference type="InterPro" id="IPR002509">
    <property type="entry name" value="NODB_dom"/>
</dbReference>
<comment type="subcellular location">
    <subcellularLocation>
        <location evidence="2">Secreted</location>
    </subcellularLocation>
</comment>
<reference evidence="8 9" key="1">
    <citation type="submission" date="2015-10" db="EMBL/GenBank/DDBJ databases">
        <title>Genomic differences between typical nodule nitrogen-fixing rhizobial strains and those coming from bean seeds.</title>
        <authorList>
            <person name="Peralta H."/>
            <person name="Aguilar-Vera A."/>
            <person name="Diaz R."/>
            <person name="Mora Y."/>
            <person name="Martinez-Batallar G."/>
            <person name="Salazar E."/>
            <person name="Vargas-Lagunas C."/>
            <person name="Encarnacion S."/>
            <person name="Girard L."/>
            <person name="Mora J."/>
        </authorList>
    </citation>
    <scope>NUCLEOTIDE SEQUENCE [LARGE SCALE GENOMIC DNA]</scope>
    <source>
        <strain evidence="8 9">CFNEI 73</strain>
        <plasmid evidence="8 9">C</plasmid>
    </source>
</reference>
<dbReference type="Gene3D" id="3.20.20.370">
    <property type="entry name" value="Glycoside hydrolase/deacetylase"/>
    <property type="match status" value="1"/>
</dbReference>
<evidence type="ECO:0000256" key="3">
    <source>
        <dbReference type="ARBA" id="ARBA00010973"/>
    </source>
</evidence>
<keyword evidence="8" id="KW-0614">Plasmid</keyword>
<dbReference type="AlphaFoldDB" id="A0A1L3LZ71"/>
<keyword evidence="5" id="KW-0732">Signal</keyword>
<protein>
    <recommendedName>
        <fullName evidence="4">Chitooligosaccharide deacetylase</fullName>
    </recommendedName>
    <alternativeName>
        <fullName evidence="6">Nodulation protein B</fullName>
    </alternativeName>
</protein>
<accession>A0A1L3LZ71</accession>
<dbReference type="GO" id="GO:0005576">
    <property type="term" value="C:extracellular region"/>
    <property type="evidence" value="ECO:0007669"/>
    <property type="project" value="UniProtKB-SubCell"/>
</dbReference>
<dbReference type="KEGG" id="same:SAMCFNEI73_pC1686"/>
<feature type="domain" description="NodB homology" evidence="7">
    <location>
        <begin position="1"/>
        <end position="230"/>
    </location>
</feature>
<dbReference type="InterPro" id="IPR051398">
    <property type="entry name" value="Polysacch_Deacetylase"/>
</dbReference>
<dbReference type="PANTHER" id="PTHR34216">
    <property type="match status" value="1"/>
</dbReference>
<evidence type="ECO:0000256" key="1">
    <source>
        <dbReference type="ARBA" id="ARBA00003236"/>
    </source>
</evidence>
<evidence type="ECO:0000313" key="9">
    <source>
        <dbReference type="Proteomes" id="UP000182306"/>
    </source>
</evidence>